<dbReference type="InterPro" id="IPR014226">
    <property type="entry name" value="Spore_IM_YlbJ"/>
</dbReference>
<evidence type="ECO:0000313" key="4">
    <source>
        <dbReference type="Proteomes" id="UP000035996"/>
    </source>
</evidence>
<feature type="transmembrane region" description="Helical" evidence="1">
    <location>
        <begin position="286"/>
        <end position="304"/>
    </location>
</feature>
<dbReference type="NCBIfam" id="TIGR02871">
    <property type="entry name" value="spore_ylbJ"/>
    <property type="match status" value="1"/>
</dbReference>
<comment type="caution">
    <text evidence="3">The sequence shown here is derived from an EMBL/GenBank/DDBJ whole genome shotgun (WGS) entry which is preliminary data.</text>
</comment>
<keyword evidence="1" id="KW-0472">Membrane</keyword>
<accession>A0A0J6FWM8</accession>
<keyword evidence="1" id="KW-1133">Transmembrane helix</keyword>
<sequence>MNVQVVKTLLLATSVTVVALAVILFPEHTLEASNSGLSMWWTIVFPSLLPFFIISELLISIGVVRFIGILLEPLMRPLFRVPGAGAFVLAMGIASGFPAGAKYTAHLRLNKDITAIEGERLVSFTNCSNPLFIFAAVAVGFFHNPALGVILAAAHYTGNILVGLVMRFHHPEVKEYKETRRSNQSRVTQAFVALHETRISDNRPFGKMMGDAVHSSIKTLLMVGGFIILFSVLNELIGVIGVAAFLAGILRTALLLLQLPPELDIPLLSGLFEITLGSRLSSESSAPLLAQAMITSFILAFNGFSVQAQVASILADTDIRFKPFFYARLLHGGFAAVLTLVLWKPIYINLLSSGAVTLPVFNRNDPLTMLETLYFLLQQTGAWITCFFLVIFIVLTITRNRTSSS</sequence>
<evidence type="ECO:0000313" key="3">
    <source>
        <dbReference type="EMBL" id="KMM38787.1"/>
    </source>
</evidence>
<dbReference type="STRING" id="157733.AB986_05815"/>
<protein>
    <submittedName>
        <fullName evidence="3">Sporulation protein</fullName>
    </submittedName>
</protein>
<dbReference type="EMBL" id="LELK01000001">
    <property type="protein sequence ID" value="KMM38787.1"/>
    <property type="molecule type" value="Genomic_DNA"/>
</dbReference>
<organism evidence="3 4">
    <name type="scientific">Guptibacillus hwajinpoensis</name>
    <dbReference type="NCBI Taxonomy" id="208199"/>
    <lineage>
        <taxon>Bacteria</taxon>
        <taxon>Bacillati</taxon>
        <taxon>Bacillota</taxon>
        <taxon>Bacilli</taxon>
        <taxon>Bacillales</taxon>
        <taxon>Guptibacillaceae</taxon>
        <taxon>Guptibacillus</taxon>
    </lineage>
</organism>
<evidence type="ECO:0000256" key="1">
    <source>
        <dbReference type="SAM" id="Phobius"/>
    </source>
</evidence>
<feature type="transmembrane region" description="Helical" evidence="1">
    <location>
        <begin position="121"/>
        <end position="142"/>
    </location>
</feature>
<dbReference type="Pfam" id="PF07670">
    <property type="entry name" value="Gate"/>
    <property type="match status" value="1"/>
</dbReference>
<dbReference type="InterPro" id="IPR011642">
    <property type="entry name" value="Gate_dom"/>
</dbReference>
<feature type="transmembrane region" description="Helical" evidence="1">
    <location>
        <begin position="48"/>
        <end position="71"/>
    </location>
</feature>
<feature type="transmembrane region" description="Helical" evidence="1">
    <location>
        <begin position="83"/>
        <end position="101"/>
    </location>
</feature>
<name>A0A0J6FWM8_9BACL</name>
<evidence type="ECO:0000259" key="2">
    <source>
        <dbReference type="Pfam" id="PF07670"/>
    </source>
</evidence>
<proteinExistence type="predicted"/>
<gene>
    <name evidence="3" type="ORF">AB986_05815</name>
</gene>
<dbReference type="OrthoDB" id="1645614at2"/>
<dbReference type="PATRIC" id="fig|157733.3.peg.3401"/>
<feature type="domain" description="Nucleoside transporter/FeoB GTPase Gate" evidence="2">
    <location>
        <begin position="43"/>
        <end position="150"/>
    </location>
</feature>
<keyword evidence="4" id="KW-1185">Reference proteome</keyword>
<reference evidence="3" key="1">
    <citation type="submission" date="2015-06" db="EMBL/GenBank/DDBJ databases">
        <authorList>
            <person name="Liu B."/>
            <person name="Wang J."/>
            <person name="Zhu Y."/>
            <person name="Liu G."/>
            <person name="Chen Q."/>
            <person name="Zheng C."/>
            <person name="Che J."/>
            <person name="Ge C."/>
            <person name="Shi H."/>
            <person name="Pan Z."/>
            <person name="Liu X."/>
        </authorList>
    </citation>
    <scope>NUCLEOTIDE SEQUENCE [LARGE SCALE GENOMIC DNA]</scope>
    <source>
        <strain evidence="3">DSM 16346</strain>
    </source>
</reference>
<feature type="transmembrane region" description="Helical" evidence="1">
    <location>
        <begin position="325"/>
        <end position="343"/>
    </location>
</feature>
<keyword evidence="1" id="KW-0812">Transmembrane</keyword>
<feature type="transmembrane region" description="Helical" evidence="1">
    <location>
        <begin position="373"/>
        <end position="397"/>
    </location>
</feature>
<dbReference type="RefSeq" id="WP_048309919.1">
    <property type="nucleotide sequence ID" value="NZ_CP119526.1"/>
</dbReference>
<dbReference type="Proteomes" id="UP000035996">
    <property type="component" value="Unassembled WGS sequence"/>
</dbReference>
<dbReference type="AlphaFoldDB" id="A0A0J6FWM8"/>